<dbReference type="AlphaFoldDB" id="A0A0P1A8T7"/>
<dbReference type="Gene3D" id="3.30.530.20">
    <property type="match status" value="1"/>
</dbReference>
<protein>
    <submittedName>
        <fullName evidence="1">START-like domain</fullName>
    </submittedName>
</protein>
<dbReference type="GeneID" id="36399599"/>
<dbReference type="OrthoDB" id="114078at2759"/>
<proteinExistence type="predicted"/>
<dbReference type="EMBL" id="CCYD01000261">
    <property type="protein sequence ID" value="CEG37084.1"/>
    <property type="molecule type" value="Genomic_DNA"/>
</dbReference>
<accession>A0A0P1A8T7</accession>
<dbReference type="RefSeq" id="XP_024573453.1">
    <property type="nucleotide sequence ID" value="XM_024722370.1"/>
</dbReference>
<dbReference type="PANTHER" id="PTHR13510:SF44">
    <property type="entry name" value="RABENOSYN-5"/>
    <property type="match status" value="1"/>
</dbReference>
<dbReference type="PANTHER" id="PTHR13510">
    <property type="entry name" value="FYVE-FINGER-CONTAINING RAB5 EFFECTOR PROTEIN RABENOSYN-5-RELATED"/>
    <property type="match status" value="1"/>
</dbReference>
<organism evidence="1 2">
    <name type="scientific">Plasmopara halstedii</name>
    <name type="common">Downy mildew of sunflower</name>
    <dbReference type="NCBI Taxonomy" id="4781"/>
    <lineage>
        <taxon>Eukaryota</taxon>
        <taxon>Sar</taxon>
        <taxon>Stramenopiles</taxon>
        <taxon>Oomycota</taxon>
        <taxon>Peronosporomycetes</taxon>
        <taxon>Peronosporales</taxon>
        <taxon>Peronosporaceae</taxon>
        <taxon>Plasmopara</taxon>
    </lineage>
</organism>
<name>A0A0P1A8T7_PLAHL</name>
<keyword evidence="2" id="KW-1185">Reference proteome</keyword>
<dbReference type="OMA" id="MDFCLSC"/>
<reference evidence="2" key="1">
    <citation type="submission" date="2014-09" db="EMBL/GenBank/DDBJ databases">
        <authorList>
            <person name="Sharma Rahul"/>
            <person name="Thines Marco"/>
        </authorList>
    </citation>
    <scope>NUCLEOTIDE SEQUENCE [LARGE SCALE GENOMIC DNA]</scope>
</reference>
<dbReference type="InterPro" id="IPR023393">
    <property type="entry name" value="START-like_dom_sf"/>
</dbReference>
<dbReference type="InterPro" id="IPR052727">
    <property type="entry name" value="Rab4/Rab5_effector"/>
</dbReference>
<sequence>MNQKSLVYPHTPLNVSAADALSYENLADQLVAETLRTHDEYVAQGRLVDQSRWKAVKEKHNMTAYRIRERVSRFRRNRFPSDETEAVATSPRLPSFYHITDQETNEALVESYPSVTITEAGSDDEIQDEWKYGDEVEHDVVDKSRPARVPMVFCTGIVPGTIEDAALAFFADTENRSRMRNVSSKEASVDDMRILARFQGPSEDDPFRFLGIKWCLHAPRGIIKPRDYVILESTGMALDSDGKRFAYVLNHSVEGENVPDFRAFGIVRILFSACHIMRPHDAEGSIEVFSRGFMDTRGYIAERLSTYIFCDRLMTVPQTIAEAYTKKLVWLLTTQRRADTTLRLAPLDVNKTCPCCLQKLTKGFAKLLDGTCMCQLCRKTICRKCTVKKAIPIVTDRSGHLTQKTMDFCLSCFLKATSLPAWQVAMSTTLMSSEEDLILQIP</sequence>
<evidence type="ECO:0000313" key="2">
    <source>
        <dbReference type="Proteomes" id="UP000054928"/>
    </source>
</evidence>
<dbReference type="SUPFAM" id="SSF55961">
    <property type="entry name" value="Bet v1-like"/>
    <property type="match status" value="1"/>
</dbReference>
<evidence type="ECO:0000313" key="1">
    <source>
        <dbReference type="EMBL" id="CEG37084.1"/>
    </source>
</evidence>
<dbReference type="Proteomes" id="UP000054928">
    <property type="component" value="Unassembled WGS sequence"/>
</dbReference>